<comment type="caution">
    <text evidence="2">The sequence shown here is derived from an EMBL/GenBank/DDBJ whole genome shotgun (WGS) entry which is preliminary data.</text>
</comment>
<evidence type="ECO:0000313" key="3">
    <source>
        <dbReference type="Proteomes" id="UP000433101"/>
    </source>
</evidence>
<name>A0A7X3S9P5_9HYPH</name>
<reference evidence="2 3" key="1">
    <citation type="submission" date="2019-12" db="EMBL/GenBank/DDBJ databases">
        <authorList>
            <person name="Li M."/>
        </authorList>
    </citation>
    <scope>NUCLEOTIDE SEQUENCE [LARGE SCALE GENOMIC DNA]</scope>
    <source>
        <strain evidence="2 3">GBMRC 2046</strain>
    </source>
</reference>
<dbReference type="Gene3D" id="2.30.30.40">
    <property type="entry name" value="SH3 Domains"/>
    <property type="match status" value="1"/>
</dbReference>
<organism evidence="2 3">
    <name type="scientific">Stappia sediminis</name>
    <dbReference type="NCBI Taxonomy" id="2692190"/>
    <lineage>
        <taxon>Bacteria</taxon>
        <taxon>Pseudomonadati</taxon>
        <taxon>Pseudomonadota</taxon>
        <taxon>Alphaproteobacteria</taxon>
        <taxon>Hyphomicrobiales</taxon>
        <taxon>Stappiaceae</taxon>
        <taxon>Stappia</taxon>
    </lineage>
</organism>
<dbReference type="AlphaFoldDB" id="A0A7X3S9P5"/>
<dbReference type="InterPro" id="IPR003646">
    <property type="entry name" value="SH3-like_bac-type"/>
</dbReference>
<keyword evidence="3" id="KW-1185">Reference proteome</keyword>
<evidence type="ECO:0000313" key="2">
    <source>
        <dbReference type="EMBL" id="MXN67064.1"/>
    </source>
</evidence>
<protein>
    <submittedName>
        <fullName evidence="2">SH3 domain-containing protein</fullName>
    </submittedName>
</protein>
<dbReference type="EMBL" id="WUMV01000009">
    <property type="protein sequence ID" value="MXN67064.1"/>
    <property type="molecule type" value="Genomic_DNA"/>
</dbReference>
<dbReference type="Proteomes" id="UP000433101">
    <property type="component" value="Unassembled WGS sequence"/>
</dbReference>
<proteinExistence type="predicted"/>
<gene>
    <name evidence="2" type="ORF">GR183_19310</name>
</gene>
<dbReference type="InterPro" id="IPR029045">
    <property type="entry name" value="ClpP/crotonase-like_dom_sf"/>
</dbReference>
<accession>A0A7X3S9P5</accession>
<dbReference type="Pfam" id="PF08239">
    <property type="entry name" value="SH3_3"/>
    <property type="match status" value="1"/>
</dbReference>
<dbReference type="Gene3D" id="3.90.226.10">
    <property type="entry name" value="2-enoyl-CoA Hydratase, Chain A, domain 1"/>
    <property type="match status" value="1"/>
</dbReference>
<evidence type="ECO:0000259" key="1">
    <source>
        <dbReference type="Pfam" id="PF08239"/>
    </source>
</evidence>
<feature type="domain" description="SH3b" evidence="1">
    <location>
        <begin position="242"/>
        <end position="288"/>
    </location>
</feature>
<sequence length="380" mass="41963">MLRLYLKILIAAILLQIPVSSEVRANLRYKFVEFDGFRIALVTGAFEPSDRLETFARFIEARGVRVILFDSGGGNPYKAMEFGRYIRSTGLATTQVKEGECASACALAFMGGVIRLAEPGSIGVHKSSFSGEFGINAHAAVSAIQELTAETISYMIEMGVDPALLQLALKYESNDIRYLSGSEMKRFRLITEGVDAPPRDVTVSPRAANLPPLGGEQSTAVFLSPEAARSGAVRHPAGQAPLKQAARGKSADLAVLSNGERLTILGNHDRWYRVRAGTLTGYMHHTWVYVDQFALAPFDQRHVQVRSFRSIEEVNRYVRSSRLPLSAYRASNGWYAVTLRNTYDKQHAINLARKLKNQGAIPSDSFITYGNTYLEKVCCE</sequence>
<dbReference type="RefSeq" id="WP_160777305.1">
    <property type="nucleotide sequence ID" value="NZ_WUMV01000009.1"/>
</dbReference>
<dbReference type="SUPFAM" id="SSF52096">
    <property type="entry name" value="ClpP/crotonase"/>
    <property type="match status" value="1"/>
</dbReference>